<dbReference type="WBParaSite" id="ES5_v2.g28878.t1">
    <property type="protein sequence ID" value="ES5_v2.g28878.t1"/>
    <property type="gene ID" value="ES5_v2.g28878"/>
</dbReference>
<sequence>MVEFVFFIAFIIVAVSTAQTMDSNKNDLVNPQKSMMAPKKSENRLTEEQKLQLHGIAENNSATKKQILDNLKLFINKNRIRENASPESIKKDIKMKALKSEFEAKISEATAKLSNEAKHLSNLMKEIRENMDITAAQEREQIEKLFNEAPDEIKNEIKSEKWSIYNCYDGSCWAEYLKNLD</sequence>
<name>A0AC34GGZ6_9BILA</name>
<proteinExistence type="predicted"/>
<protein>
    <submittedName>
        <fullName evidence="2">Uncharacterized protein</fullName>
    </submittedName>
</protein>
<reference evidence="2" key="1">
    <citation type="submission" date="2022-11" db="UniProtKB">
        <authorList>
            <consortium name="WormBaseParasite"/>
        </authorList>
    </citation>
    <scope>IDENTIFICATION</scope>
</reference>
<organism evidence="1 2">
    <name type="scientific">Panagrolaimus sp. ES5</name>
    <dbReference type="NCBI Taxonomy" id="591445"/>
    <lineage>
        <taxon>Eukaryota</taxon>
        <taxon>Metazoa</taxon>
        <taxon>Ecdysozoa</taxon>
        <taxon>Nematoda</taxon>
        <taxon>Chromadorea</taxon>
        <taxon>Rhabditida</taxon>
        <taxon>Tylenchina</taxon>
        <taxon>Panagrolaimomorpha</taxon>
        <taxon>Panagrolaimoidea</taxon>
        <taxon>Panagrolaimidae</taxon>
        <taxon>Panagrolaimus</taxon>
    </lineage>
</organism>
<evidence type="ECO:0000313" key="1">
    <source>
        <dbReference type="Proteomes" id="UP000887579"/>
    </source>
</evidence>
<evidence type="ECO:0000313" key="2">
    <source>
        <dbReference type="WBParaSite" id="ES5_v2.g28878.t1"/>
    </source>
</evidence>
<dbReference type="Proteomes" id="UP000887579">
    <property type="component" value="Unplaced"/>
</dbReference>
<accession>A0AC34GGZ6</accession>